<keyword evidence="4" id="KW-1185">Reference proteome</keyword>
<proteinExistence type="predicted"/>
<feature type="region of interest" description="Disordered" evidence="1">
    <location>
        <begin position="1"/>
        <end position="113"/>
    </location>
</feature>
<dbReference type="EMBL" id="JAACJP010000010">
    <property type="protein sequence ID" value="KAF5381799.1"/>
    <property type="molecule type" value="Genomic_DNA"/>
</dbReference>
<feature type="compositionally biased region" description="Polar residues" evidence="1">
    <location>
        <begin position="1"/>
        <end position="14"/>
    </location>
</feature>
<comment type="caution">
    <text evidence="3">The sequence shown here is derived from an EMBL/GenBank/DDBJ whole genome shotgun (WGS) entry which is preliminary data.</text>
</comment>
<feature type="compositionally biased region" description="Low complexity" evidence="1">
    <location>
        <begin position="34"/>
        <end position="53"/>
    </location>
</feature>
<feature type="compositionally biased region" description="Polar residues" evidence="1">
    <location>
        <begin position="79"/>
        <end position="89"/>
    </location>
</feature>
<dbReference type="OrthoDB" id="3258143at2759"/>
<evidence type="ECO:0000256" key="1">
    <source>
        <dbReference type="SAM" id="MobiDB-lite"/>
    </source>
</evidence>
<sequence length="1641" mass="181681">MSSSDAFFTTTPPGSSEIPVDPMDWGGDDLETTPQRPQAPAAPPSMKSSRPASPSAPTPDPKRWKGDKDGSDDADDENTSQVSGDSTPMHTDDPVAFYGQSGDGSPIGLTGGDGDINSDAKAVFDSLLSIKEWLHYRERSTSPLTAQMCVALAHRITELFEGAADLGLINLLAKDAGNDPRTIETLCAVRDACILHVPYPGNPLPSPPFPAPSGGAGPSTSSAAKGKQREGAKPPATPNSKQTDAAPAATKPVLKRSYARPTPGGPPPPIPRHSRPLPGGTFAAAARRAPAKTPAPTTNTSVEGILALAKVFPELSASEISTLYQQNVKRSAGSPSSPPPSKRVKSTTRGPSRMQIIVYAEATFTGNLETVVTPLNNRLASNRRRLRVAQAFTGMGGIVLATQSTPTAEDLPVVIDAARSWFPANTKVTAEIPASRSYLKIVNVPFFQKVGGAPITQDLVESRICQDPVTKNFHLASKPRVSRNSPASDSCTVWFDIWDTQSGANLKQLVNKRLSFGGQICMIRPAEKRPGTPQCQRCWKWGHIDTRCSLNRNICAHCGGPHGLQYHRVLGSCCKAKPKANPPVEATHPDEDCPHPPKCVNCGGEHLANAKTCPYFRHRFEPEWIKGRYERDANVNRNYELVSNILEERKSSFDLLLIQEPPWNFIRRTVSATNPEGEAVVGPPIHPDWMVIFRRPKGEDNRPRVMTYVNKRLAAMRPAFRTDLADHRDILVLTLWGEDNTPLHYINVYSDQNSTAINWLCDNVERLPQLQCMAGDFNCHSSVWDPRHEGNNHVATSLIDAASDLGVEVSVQPVRTPTHFPHARGLVPSVIDLMFLPQDRLVGLTHEVRTDWIGPSDHAPLCVTLPIRATEVASERLAMPKGSEEESSFLQALLTYIKSMDISNIDTRDTLEDLIAGLARACNDAWNSNAKTVKVNTRSKAWWNADCATAMRQYRQSRSPADYGALRRATKAAKRQFFDERIETIATKNKRPWDLMNWTKQRNLPTYEAICYNEAPCNTMDDLWQALHATYNAASDRPVKVEVLEEVEQEPPREWVDFSTAELREELAKCSNTSAPGPDHLTWYQLKKLVIDNDVADKFTKIASACLRSLAQMQRKAALWILGAFRTSPGGGVETLAGLPPVHLHIKKLVDHSFARTRTLLNTHPTLSLMSTRHGLFRGEEFHPCAISSMAPSLQKRVKSSVMDAEANASVVNEPMNPLHEEATPGQRVSDLFGAQITYDLDIPRDKEALADRRNHLDALRTEGGLDPRTVMVAADASVPTDDRLQAIIACTLIHGDVGPSVSRQVAGKATSDDAELAAIAMAVGKALQRPDWDRILVFSDSTKAIKWALDASLHSGQMHSIAICSKLRTWLSDHPDRHVQFIHVPSRLRWDIHFSSHEAATQLKVPQGPRSRTSLDYARKRTVEQMLKEWTRLFQQPEYSGRSFLRTKRKGKPIAPSHLDGSPWLKVMGKSNAHTARMSRSILNHAPIGEYRRRFNLSEEVNCSCRNGGLETRAHILDQCPKYTRKRRAPARLEHKNYLEFLEANPRTFAFPSENPPPPFPKARPKRKPPDQPTRNRNGREVHHRRLAHRMQPDEGLHDQPARPEDLIWVPELFRLLRRDEAIAAGLVFADQQQGAGLLD</sequence>
<organism evidence="3 4">
    <name type="scientific">Tricholomella constricta</name>
    <dbReference type="NCBI Taxonomy" id="117010"/>
    <lineage>
        <taxon>Eukaryota</taxon>
        <taxon>Fungi</taxon>
        <taxon>Dikarya</taxon>
        <taxon>Basidiomycota</taxon>
        <taxon>Agaricomycotina</taxon>
        <taxon>Agaricomycetes</taxon>
        <taxon>Agaricomycetidae</taxon>
        <taxon>Agaricales</taxon>
        <taxon>Tricholomatineae</taxon>
        <taxon>Lyophyllaceae</taxon>
        <taxon>Tricholomella</taxon>
    </lineage>
</organism>
<dbReference type="Proteomes" id="UP000565441">
    <property type="component" value="Unassembled WGS sequence"/>
</dbReference>
<accession>A0A8H5HEJ7</accession>
<dbReference type="InterPro" id="IPR036691">
    <property type="entry name" value="Endo/exonu/phosph_ase_sf"/>
</dbReference>
<reference evidence="3 4" key="1">
    <citation type="journal article" date="2020" name="ISME J.">
        <title>Uncovering the hidden diversity of litter-decomposition mechanisms in mushroom-forming fungi.</title>
        <authorList>
            <person name="Floudas D."/>
            <person name="Bentzer J."/>
            <person name="Ahren D."/>
            <person name="Johansson T."/>
            <person name="Persson P."/>
            <person name="Tunlid A."/>
        </authorList>
    </citation>
    <scope>NUCLEOTIDE SEQUENCE [LARGE SCALE GENOMIC DNA]</scope>
    <source>
        <strain evidence="3 4">CBS 661.87</strain>
    </source>
</reference>
<dbReference type="SUPFAM" id="SSF56219">
    <property type="entry name" value="DNase I-like"/>
    <property type="match status" value="1"/>
</dbReference>
<name>A0A8H5HEJ7_9AGAR</name>
<evidence type="ECO:0000313" key="4">
    <source>
        <dbReference type="Proteomes" id="UP000565441"/>
    </source>
</evidence>
<dbReference type="PANTHER" id="PTHR24216">
    <property type="entry name" value="PAXILLIN-RELATED"/>
    <property type="match status" value="1"/>
</dbReference>
<dbReference type="Gene3D" id="3.60.10.10">
    <property type="entry name" value="Endonuclease/exonuclease/phosphatase"/>
    <property type="match status" value="1"/>
</dbReference>
<feature type="region of interest" description="Disordered" evidence="1">
    <location>
        <begin position="327"/>
        <end position="350"/>
    </location>
</feature>
<feature type="compositionally biased region" description="Basic and acidic residues" evidence="1">
    <location>
        <begin position="1592"/>
        <end position="1603"/>
    </location>
</feature>
<evidence type="ECO:0000259" key="2">
    <source>
        <dbReference type="Pfam" id="PF14529"/>
    </source>
</evidence>
<gene>
    <name evidence="3" type="ORF">D9615_005518</name>
</gene>
<protein>
    <recommendedName>
        <fullName evidence="2">Endonuclease/exonuclease/phosphatase domain-containing protein</fullName>
    </recommendedName>
</protein>
<feature type="region of interest" description="Disordered" evidence="1">
    <location>
        <begin position="1549"/>
        <end position="1603"/>
    </location>
</feature>
<feature type="domain" description="Endonuclease/exonuclease/phosphatase" evidence="2">
    <location>
        <begin position="745"/>
        <end position="861"/>
    </location>
</feature>
<feature type="compositionally biased region" description="Basic and acidic residues" evidence="1">
    <location>
        <begin position="60"/>
        <end position="71"/>
    </location>
</feature>
<dbReference type="Pfam" id="PF14529">
    <property type="entry name" value="Exo_endo_phos_2"/>
    <property type="match status" value="1"/>
</dbReference>
<dbReference type="GO" id="GO:0003824">
    <property type="term" value="F:catalytic activity"/>
    <property type="evidence" value="ECO:0007669"/>
    <property type="project" value="InterPro"/>
</dbReference>
<dbReference type="InterPro" id="IPR005135">
    <property type="entry name" value="Endo/exonuclease/phosphatase"/>
</dbReference>
<feature type="region of interest" description="Disordered" evidence="1">
    <location>
        <begin position="205"/>
        <end position="280"/>
    </location>
</feature>
<dbReference type="PANTHER" id="PTHR24216:SF65">
    <property type="entry name" value="PAXILLIN-LIKE PROTEIN 1"/>
    <property type="match status" value="1"/>
</dbReference>
<evidence type="ECO:0000313" key="3">
    <source>
        <dbReference type="EMBL" id="KAF5381799.1"/>
    </source>
</evidence>